<dbReference type="AlphaFoldDB" id="A0A1N7EK31"/>
<organism evidence="1 2">
    <name type="scientific">Haladaptatus litoreus</name>
    <dbReference type="NCBI Taxonomy" id="553468"/>
    <lineage>
        <taxon>Archaea</taxon>
        <taxon>Methanobacteriati</taxon>
        <taxon>Methanobacteriota</taxon>
        <taxon>Stenosarchaea group</taxon>
        <taxon>Halobacteria</taxon>
        <taxon>Halobacteriales</taxon>
        <taxon>Haladaptataceae</taxon>
        <taxon>Haladaptatus</taxon>
    </lineage>
</organism>
<dbReference type="OrthoDB" id="304494at2157"/>
<dbReference type="EMBL" id="FTNO01000006">
    <property type="protein sequence ID" value="SIR88473.1"/>
    <property type="molecule type" value="Genomic_DNA"/>
</dbReference>
<keyword evidence="2" id="KW-1185">Reference proteome</keyword>
<gene>
    <name evidence="1" type="ORF">SAMN05421858_4327</name>
</gene>
<dbReference type="RefSeq" id="WP_076432517.1">
    <property type="nucleotide sequence ID" value="NZ_FTNO01000006.1"/>
</dbReference>
<dbReference type="Proteomes" id="UP000186914">
    <property type="component" value="Unassembled WGS sequence"/>
</dbReference>
<evidence type="ECO:0000313" key="2">
    <source>
        <dbReference type="Proteomes" id="UP000186914"/>
    </source>
</evidence>
<evidence type="ECO:0008006" key="3">
    <source>
        <dbReference type="Google" id="ProtNLM"/>
    </source>
</evidence>
<name>A0A1N7EK31_9EURY</name>
<sequence length="155" mass="18664">MSQLWLIPVDEQSFQRTLDQPIDLSDRDEKPERFPDRTRVWGVRTDQEQGDWKRNRRNLERMETGDPLLVYRNETSQYHAKGRIGEFWQTEYVRDEYWGGGPAIDVFSVDQYEEIDVQPNEVNTVLDYNERFWPQGLWRVADDRPTDRLVQKLDI</sequence>
<evidence type="ECO:0000313" key="1">
    <source>
        <dbReference type="EMBL" id="SIR88473.1"/>
    </source>
</evidence>
<accession>A0A1N7EK31</accession>
<protein>
    <recommendedName>
        <fullName evidence="3">EVE domain-containing protein</fullName>
    </recommendedName>
</protein>
<reference evidence="2" key="1">
    <citation type="submission" date="2017-01" db="EMBL/GenBank/DDBJ databases">
        <authorList>
            <person name="Varghese N."/>
            <person name="Submissions S."/>
        </authorList>
    </citation>
    <scope>NUCLEOTIDE SEQUENCE [LARGE SCALE GENOMIC DNA]</scope>
    <source>
        <strain evidence="2">CGMCC 1.7737</strain>
    </source>
</reference>
<proteinExistence type="predicted"/>